<proteinExistence type="predicted"/>
<sequence>MPLPNAPLPGKLFVTYTERSIALAFNNEAEALSFQKVYNKTIGSPLLKHYNQSPSDRSERLYFELVDGSFTWDQATGLRTILFASTESRNAFLQLSGLKNLSGISHPEHTASLSLDLKKGLENGLVIPQPPVAPPETPVVAPAVAPSTQAHQFFQPEPIPEHFLELELPLRLLYIIKALLNRSYNGGGSQIAFPAGVTLEALNLSPDLFYHPDFSREPNKSDWLIPFGSQVIYRPNHGFVHSLRSAHLLPVLLTELQQGTSGKADFKKVTARDLKKAMFAMMFTVMGRENEIGFYEAQQNVDKGICTVNTYALAKAHSQKLFQNVTAYAIKNGFTDVFNNLKEVEEFIPLMSMSHSTSDPIAILIRLAHEIDLIRCFSVSQMHRIKKDILPYFGNDQKKLERIFNYNYQLCVVTGNRVTGSSHPLDYNPKQFYQCSQSFRTCIQAMARVAKPSAYTVAIAPAVLNMIKQAPAINHPNQENLAENFKKYLALKLQKGEQLLHTEIALPHGPLNLSEETREFLSLIHRIFSSDTFTIQLYQGEIFLKFSDRIFNLSALLAKAELSHLGTLDSEKQQRYIEMLNNSNDKPIIGSRQITKIEDFEHCNRHMTYFKDHQFTFAELAALNLYTGENIYKKVNALLRNQLSSLRKNPEALRVVIKHTAMLVSALNRAPQRRESVIRRIDIFNGPLIAQQCNSGVALNFSKLITQNHLFIASGLNSTSTTGNAMHDKQVEYHFKNVVGLDISDLSQNYQEKEFLMLPTQMAVTHYEFKQGKHIMTAAMFRSLPVEDSFVVWSDADLTPQLHPQFQKTAKQKPALGDFMIRHSGKYPGFLFTVEYNSGDQIHRYRFVVNRGENDVTESLSLVDFDKKTKEPYIPDLDGADTTFKSINEMLNILAQAITKSYPQISADY</sequence>
<accession>A0A0W0YQD1</accession>
<dbReference type="Gene3D" id="3.90.176.10">
    <property type="entry name" value="Toxin ADP-ribosyltransferase, Chain A, domain 1"/>
    <property type="match status" value="1"/>
</dbReference>
<dbReference type="Proteomes" id="UP000054600">
    <property type="component" value="Unassembled WGS sequence"/>
</dbReference>
<protein>
    <submittedName>
        <fullName evidence="2">Phosphatase</fullName>
    </submittedName>
</protein>
<gene>
    <name evidence="2" type="primary">gph</name>
    <name evidence="2" type="ORF">Lsha_1996</name>
</gene>
<comment type="caution">
    <text evidence="2">The sequence shown here is derived from an EMBL/GenBank/DDBJ whole genome shotgun (WGS) entry which is preliminary data.</text>
</comment>
<dbReference type="SUPFAM" id="SSF56399">
    <property type="entry name" value="ADP-ribosylation"/>
    <property type="match status" value="1"/>
</dbReference>
<evidence type="ECO:0000259" key="1">
    <source>
        <dbReference type="Pfam" id="PF12252"/>
    </source>
</evidence>
<dbReference type="eggNOG" id="COG1196">
    <property type="taxonomic scope" value="Bacteria"/>
</dbReference>
<keyword evidence="3" id="KW-1185">Reference proteome</keyword>
<dbReference type="Pfam" id="PF12252">
    <property type="entry name" value="SidE_PDE"/>
    <property type="match status" value="1"/>
</dbReference>
<evidence type="ECO:0000313" key="3">
    <source>
        <dbReference type="Proteomes" id="UP000054600"/>
    </source>
</evidence>
<reference evidence="2 3" key="1">
    <citation type="submission" date="2015-11" db="EMBL/GenBank/DDBJ databases">
        <title>Genomic analysis of 38 Legionella species identifies large and diverse effector repertoires.</title>
        <authorList>
            <person name="Burstein D."/>
            <person name="Amaro F."/>
            <person name="Zusman T."/>
            <person name="Lifshitz Z."/>
            <person name="Cohen O."/>
            <person name="Gilbert J.A."/>
            <person name="Pupko T."/>
            <person name="Shuman H.A."/>
            <person name="Segal G."/>
        </authorList>
    </citation>
    <scope>NUCLEOTIDE SEQUENCE [LARGE SCALE GENOMIC DNA]</scope>
    <source>
        <strain evidence="2 3">ATCC 49655</strain>
    </source>
</reference>
<dbReference type="PATRIC" id="fig|1122169.6.peg.2280"/>
<feature type="domain" description="SidE PDE" evidence="1">
    <location>
        <begin position="178"/>
        <end position="419"/>
    </location>
</feature>
<dbReference type="InterPro" id="IPR021014">
    <property type="entry name" value="SidE_PDE"/>
</dbReference>
<dbReference type="AlphaFoldDB" id="A0A0W0YQD1"/>
<evidence type="ECO:0000313" key="2">
    <source>
        <dbReference type="EMBL" id="KTD59116.1"/>
    </source>
</evidence>
<name>A0A0W0YQD1_9GAMM</name>
<organism evidence="2 3">
    <name type="scientific">Legionella shakespearei DSM 23087</name>
    <dbReference type="NCBI Taxonomy" id="1122169"/>
    <lineage>
        <taxon>Bacteria</taxon>
        <taxon>Pseudomonadati</taxon>
        <taxon>Pseudomonadota</taxon>
        <taxon>Gammaproteobacteria</taxon>
        <taxon>Legionellales</taxon>
        <taxon>Legionellaceae</taxon>
        <taxon>Legionella</taxon>
    </lineage>
</organism>
<dbReference type="EMBL" id="LNYW01000050">
    <property type="protein sequence ID" value="KTD59116.1"/>
    <property type="molecule type" value="Genomic_DNA"/>
</dbReference>